<dbReference type="RefSeq" id="WP_236021987.1">
    <property type="nucleotide sequence ID" value="NZ_CAJVAP010000010.1"/>
</dbReference>
<accession>A0A916JVY4</accession>
<organism evidence="7 8">
    <name type="scientific">Leucobacter soli</name>
    <dbReference type="NCBI Taxonomy" id="2812850"/>
    <lineage>
        <taxon>Bacteria</taxon>
        <taxon>Bacillati</taxon>
        <taxon>Actinomycetota</taxon>
        <taxon>Actinomycetes</taxon>
        <taxon>Micrococcales</taxon>
        <taxon>Microbacteriaceae</taxon>
        <taxon>Leucobacter</taxon>
    </lineage>
</organism>
<dbReference type="GO" id="GO:0003677">
    <property type="term" value="F:DNA binding"/>
    <property type="evidence" value="ECO:0007669"/>
    <property type="project" value="UniProtKB-UniRule"/>
</dbReference>
<dbReference type="GO" id="GO:0006313">
    <property type="term" value="P:DNA transposition"/>
    <property type="evidence" value="ECO:0007669"/>
    <property type="project" value="UniProtKB-UniRule"/>
</dbReference>
<proteinExistence type="inferred from homology"/>
<evidence type="ECO:0000256" key="1">
    <source>
        <dbReference type="ARBA" id="ARBA00002190"/>
    </source>
</evidence>
<dbReference type="PANTHER" id="PTHR33217:SF8">
    <property type="entry name" value="MUTATOR FAMILY TRANSPOSASE"/>
    <property type="match status" value="1"/>
</dbReference>
<evidence type="ECO:0000256" key="6">
    <source>
        <dbReference type="RuleBase" id="RU365089"/>
    </source>
</evidence>
<sequence>MSQAIEVIDPVAGEIIDQQQIAEQLLAQAKEQGVSLVGPGGLLGGLTKTVLETALEAEMTEHLGYEKHTVSESENARNGTRSKTVLTEIGAVEIDVPRDRDGSFQPKIVRKRQRRLDGIDEIVLSLTARGLTTGEVAAHFDDVYGASVSKDTISKITDKVIEEMTEWQNRPLDRVYPVVFIDAIVVKVRDGQVRNKPFYVAIGVTTTGERDILGIWAGDGGEGAKFWLGVLTEIKNRGVEDVCIVVCDGLKGLPESINTTWEFATVQTCIIHLIRNTFKFASRKYWDQIARDLRPVYTAPTEAAARARFEEFAEKWCTMYPAIRQLWENAWSEFIPFLDYDVEIRRIICSTNAIESLNARYRRAVRARGHFPNDAAALKCLYLVTRSLDPTGRGRARWVTRWKPALNAFAITFEGRIN</sequence>
<dbReference type="Proteomes" id="UP000693892">
    <property type="component" value="Unassembled WGS sequence"/>
</dbReference>
<keyword evidence="3 6" id="KW-0815">Transposition</keyword>
<dbReference type="InterPro" id="IPR001207">
    <property type="entry name" value="Transposase_mutator"/>
</dbReference>
<reference evidence="7" key="1">
    <citation type="submission" date="2021-06" db="EMBL/GenBank/DDBJ databases">
        <authorList>
            <person name="Criscuolo A."/>
        </authorList>
    </citation>
    <scope>NUCLEOTIDE SEQUENCE</scope>
    <source>
        <strain evidence="7">CIP111803</strain>
    </source>
</reference>
<protein>
    <recommendedName>
        <fullName evidence="6">Mutator family transposase</fullName>
    </recommendedName>
</protein>
<evidence type="ECO:0000313" key="7">
    <source>
        <dbReference type="EMBL" id="CAG7608351.1"/>
    </source>
</evidence>
<name>A0A916JVY4_9MICO</name>
<evidence type="ECO:0000313" key="8">
    <source>
        <dbReference type="Proteomes" id="UP000693892"/>
    </source>
</evidence>
<keyword evidence="5 6" id="KW-0233">DNA recombination</keyword>
<evidence type="ECO:0000256" key="5">
    <source>
        <dbReference type="ARBA" id="ARBA00023172"/>
    </source>
</evidence>
<evidence type="ECO:0000256" key="2">
    <source>
        <dbReference type="ARBA" id="ARBA00010961"/>
    </source>
</evidence>
<dbReference type="PANTHER" id="PTHR33217">
    <property type="entry name" value="TRANSPOSASE FOR INSERTION SEQUENCE ELEMENT IS1081"/>
    <property type="match status" value="1"/>
</dbReference>
<evidence type="ECO:0000256" key="4">
    <source>
        <dbReference type="ARBA" id="ARBA00023125"/>
    </source>
</evidence>
<dbReference type="GO" id="GO:0004803">
    <property type="term" value="F:transposase activity"/>
    <property type="evidence" value="ECO:0007669"/>
    <property type="project" value="UniProtKB-UniRule"/>
</dbReference>
<keyword evidence="4 6" id="KW-0238">DNA-binding</keyword>
<evidence type="ECO:0000256" key="3">
    <source>
        <dbReference type="ARBA" id="ARBA00022578"/>
    </source>
</evidence>
<comment type="caution">
    <text evidence="7">The sequence shown here is derived from an EMBL/GenBank/DDBJ whole genome shotgun (WGS) entry which is preliminary data.</text>
</comment>
<keyword evidence="8" id="KW-1185">Reference proteome</keyword>
<gene>
    <name evidence="7" type="ORF">LEUCIP111803_01107</name>
</gene>
<dbReference type="EMBL" id="CAJVAP010000010">
    <property type="protein sequence ID" value="CAG7608351.1"/>
    <property type="molecule type" value="Genomic_DNA"/>
</dbReference>
<dbReference type="Pfam" id="PF00872">
    <property type="entry name" value="Transposase_mut"/>
    <property type="match status" value="1"/>
</dbReference>
<comment type="function">
    <text evidence="1 6">Required for the transposition of the insertion element.</text>
</comment>
<keyword evidence="6" id="KW-0814">Transposable element</keyword>
<dbReference type="NCBIfam" id="NF033543">
    <property type="entry name" value="transpos_IS256"/>
    <property type="match status" value="1"/>
</dbReference>
<dbReference type="AlphaFoldDB" id="A0A916JVY4"/>
<comment type="similarity">
    <text evidence="2 6">Belongs to the transposase mutator family.</text>
</comment>